<dbReference type="Pfam" id="PF04263">
    <property type="entry name" value="TPK_catalytic"/>
    <property type="match status" value="1"/>
</dbReference>
<dbReference type="GO" id="GO:0016301">
    <property type="term" value="F:kinase activity"/>
    <property type="evidence" value="ECO:0007669"/>
    <property type="project" value="UniProtKB-KW"/>
</dbReference>
<comment type="caution">
    <text evidence="6">The sequence shown here is derived from an EMBL/GenBank/DDBJ whole genome shotgun (WGS) entry which is preliminary data.</text>
</comment>
<dbReference type="NCBIfam" id="TIGR01378">
    <property type="entry name" value="thi_PPkinase"/>
    <property type="match status" value="1"/>
</dbReference>
<evidence type="ECO:0000256" key="1">
    <source>
        <dbReference type="ARBA" id="ARBA00022679"/>
    </source>
</evidence>
<keyword evidence="3 6" id="KW-0418">Kinase</keyword>
<dbReference type="GO" id="GO:0009229">
    <property type="term" value="P:thiamine diphosphate biosynthetic process"/>
    <property type="evidence" value="ECO:0007669"/>
    <property type="project" value="InterPro"/>
</dbReference>
<evidence type="ECO:0000256" key="3">
    <source>
        <dbReference type="ARBA" id="ARBA00022777"/>
    </source>
</evidence>
<keyword evidence="1" id="KW-0808">Transferase</keyword>
<proteinExistence type="predicted"/>
<organism evidence="6 7">
    <name type="scientific">Streblomastix strix</name>
    <dbReference type="NCBI Taxonomy" id="222440"/>
    <lineage>
        <taxon>Eukaryota</taxon>
        <taxon>Metamonada</taxon>
        <taxon>Preaxostyla</taxon>
        <taxon>Oxymonadida</taxon>
        <taxon>Streblomastigidae</taxon>
        <taxon>Streblomastix</taxon>
    </lineage>
</organism>
<feature type="domain" description="Thiamin pyrophosphokinase catalytic" evidence="5">
    <location>
        <begin position="29"/>
        <end position="148"/>
    </location>
</feature>
<evidence type="ECO:0000256" key="2">
    <source>
        <dbReference type="ARBA" id="ARBA00022741"/>
    </source>
</evidence>
<dbReference type="PANTHER" id="PTHR13622:SF8">
    <property type="entry name" value="THIAMIN PYROPHOSPHOKINASE 1"/>
    <property type="match status" value="1"/>
</dbReference>
<evidence type="ECO:0000313" key="7">
    <source>
        <dbReference type="Proteomes" id="UP000324800"/>
    </source>
</evidence>
<dbReference type="EMBL" id="SNRW01009695">
    <property type="protein sequence ID" value="KAA6377603.1"/>
    <property type="molecule type" value="Genomic_DNA"/>
</dbReference>
<name>A0A5J4V4Y2_9EUKA</name>
<accession>A0A5J4V4Y2</accession>
<reference evidence="6 7" key="1">
    <citation type="submission" date="2019-03" db="EMBL/GenBank/DDBJ databases">
        <title>Single cell metagenomics reveals metabolic interactions within the superorganism composed of flagellate Streblomastix strix and complex community of Bacteroidetes bacteria on its surface.</title>
        <authorList>
            <person name="Treitli S.C."/>
            <person name="Kolisko M."/>
            <person name="Husnik F."/>
            <person name="Keeling P."/>
            <person name="Hampl V."/>
        </authorList>
    </citation>
    <scope>NUCLEOTIDE SEQUENCE [LARGE SCALE GENOMIC DNA]</scope>
    <source>
        <strain evidence="6">ST1C</strain>
    </source>
</reference>
<dbReference type="GO" id="GO:0005524">
    <property type="term" value="F:ATP binding"/>
    <property type="evidence" value="ECO:0007669"/>
    <property type="project" value="UniProtKB-KW"/>
</dbReference>
<dbReference type="PANTHER" id="PTHR13622">
    <property type="entry name" value="THIAMIN PYROPHOSPHOKINASE"/>
    <property type="match status" value="1"/>
</dbReference>
<dbReference type="InterPro" id="IPR007371">
    <property type="entry name" value="TPK_catalytic"/>
</dbReference>
<dbReference type="InterPro" id="IPR036759">
    <property type="entry name" value="TPK_catalytic_sf"/>
</dbReference>
<sequence>MAALSLDEVLTDYALLILNFDLPSFSIDLIKKAKIILCADGGINHFHKLIQKYPRDIMDIQCVSPYAVVGDFDSISQDIIKFYEKCGTIIHKDENQDTNDLEKLLHFINTQSSDPLSNVSSIHNIIIIGALGGRFDHEMANISAVVACSLDQKMFL</sequence>
<dbReference type="GO" id="GO:0004788">
    <property type="term" value="F:thiamine diphosphokinase activity"/>
    <property type="evidence" value="ECO:0007669"/>
    <property type="project" value="InterPro"/>
</dbReference>
<dbReference type="OrthoDB" id="25149at2759"/>
<keyword evidence="2" id="KW-0547">Nucleotide-binding</keyword>
<dbReference type="InterPro" id="IPR006282">
    <property type="entry name" value="Thi_PPkinase"/>
</dbReference>
<protein>
    <submittedName>
        <fullName evidence="6">Thiamine pyrophosphokinase</fullName>
    </submittedName>
</protein>
<dbReference type="AlphaFoldDB" id="A0A5J4V4Y2"/>
<evidence type="ECO:0000313" key="6">
    <source>
        <dbReference type="EMBL" id="KAA6377603.1"/>
    </source>
</evidence>
<dbReference type="Proteomes" id="UP000324800">
    <property type="component" value="Unassembled WGS sequence"/>
</dbReference>
<evidence type="ECO:0000256" key="4">
    <source>
        <dbReference type="ARBA" id="ARBA00022840"/>
    </source>
</evidence>
<evidence type="ECO:0000259" key="5">
    <source>
        <dbReference type="Pfam" id="PF04263"/>
    </source>
</evidence>
<dbReference type="Gene3D" id="3.40.50.10240">
    <property type="entry name" value="Thiamin pyrophosphokinase, catalytic domain"/>
    <property type="match status" value="1"/>
</dbReference>
<gene>
    <name evidence="6" type="ORF">EZS28_026872</name>
</gene>
<keyword evidence="4" id="KW-0067">ATP-binding</keyword>
<dbReference type="SUPFAM" id="SSF63999">
    <property type="entry name" value="Thiamin pyrophosphokinase, catalytic domain"/>
    <property type="match status" value="1"/>
</dbReference>
<dbReference type="GO" id="GO:0006772">
    <property type="term" value="P:thiamine metabolic process"/>
    <property type="evidence" value="ECO:0007669"/>
    <property type="project" value="InterPro"/>
</dbReference>